<keyword evidence="3" id="KW-1015">Disulfide bond</keyword>
<dbReference type="SUPFAM" id="SSF57501">
    <property type="entry name" value="Cystine-knot cytokines"/>
    <property type="match status" value="1"/>
</dbReference>
<sequence>MVWGVALVIVAINLMSATVRTDSQCGLYGTPPCQFVPAPPGQTPSCAGPGKTYCENIEHYPTYLIKHLVHKWGYESRNIIVDETGDDFESLKVRRLRHPNNFYDPSSLFQPPGLGNQVDQFEGYKYSNPNISPGGFSEAGSPDPIYIPKPRETEPKVSHYNQNLWLKRFGRDLNRAKDRYNSTLLHDSTERDSLTEGTSVEQRHRPKRQSAGRVTLCQSTSQYITPQAALNSKGNWMYVVNEANTARQLVKTETCASSQCSNLCQLPIGYNSRCEQKYVQKRLVALNADGQNLYTDTFWFPSCCFNRIPIIQLFKRLPSARVFFLNTIV</sequence>
<evidence type="ECO:0000313" key="9">
    <source>
        <dbReference type="Proteomes" id="UP000594454"/>
    </source>
</evidence>
<dbReference type="GO" id="GO:0005615">
    <property type="term" value="C:extracellular space"/>
    <property type="evidence" value="ECO:0007669"/>
    <property type="project" value="UniProtKB-ARBA"/>
</dbReference>
<comment type="subunit">
    <text evidence="1">Homodimer; disulfide-linked.</text>
</comment>
<feature type="region of interest" description="Disordered" evidence="5">
    <location>
        <begin position="187"/>
        <end position="212"/>
    </location>
</feature>
<dbReference type="AlphaFoldDB" id="A0A7R8UKE6"/>
<evidence type="ECO:0000256" key="3">
    <source>
        <dbReference type="ARBA" id="ARBA00023157"/>
    </source>
</evidence>
<name>A0A7R8UKE6_HERIL</name>
<dbReference type="FunFam" id="2.10.90.10:FF:000018">
    <property type="entry name" value="Spatzle 4"/>
    <property type="match status" value="1"/>
</dbReference>
<evidence type="ECO:0000313" key="8">
    <source>
        <dbReference type="EMBL" id="CAD7082167.1"/>
    </source>
</evidence>
<evidence type="ECO:0000256" key="6">
    <source>
        <dbReference type="SAM" id="SignalP"/>
    </source>
</evidence>
<dbReference type="GO" id="GO:0008083">
    <property type="term" value="F:growth factor activity"/>
    <property type="evidence" value="ECO:0007669"/>
    <property type="project" value="TreeGrafter"/>
</dbReference>
<keyword evidence="9" id="KW-1185">Reference proteome</keyword>
<keyword evidence="4" id="KW-0325">Glycoprotein</keyword>
<evidence type="ECO:0000259" key="7">
    <source>
        <dbReference type="Pfam" id="PF16077"/>
    </source>
</evidence>
<organism evidence="8 9">
    <name type="scientific">Hermetia illucens</name>
    <name type="common">Black soldier fly</name>
    <dbReference type="NCBI Taxonomy" id="343691"/>
    <lineage>
        <taxon>Eukaryota</taxon>
        <taxon>Metazoa</taxon>
        <taxon>Ecdysozoa</taxon>
        <taxon>Arthropoda</taxon>
        <taxon>Hexapoda</taxon>
        <taxon>Insecta</taxon>
        <taxon>Pterygota</taxon>
        <taxon>Neoptera</taxon>
        <taxon>Endopterygota</taxon>
        <taxon>Diptera</taxon>
        <taxon>Brachycera</taxon>
        <taxon>Stratiomyomorpha</taxon>
        <taxon>Stratiomyidae</taxon>
        <taxon>Hermetiinae</taxon>
        <taxon>Hermetia</taxon>
    </lineage>
</organism>
<dbReference type="InterPro" id="IPR029034">
    <property type="entry name" value="Cystine-knot_cytokine"/>
</dbReference>
<protein>
    <recommendedName>
        <fullName evidence="7">Spaetzle domain-containing protein</fullName>
    </recommendedName>
</protein>
<dbReference type="PANTHER" id="PTHR23199">
    <property type="entry name" value="NEUROTROPHIN 1-RELATED"/>
    <property type="match status" value="1"/>
</dbReference>
<reference evidence="8 9" key="1">
    <citation type="submission" date="2020-11" db="EMBL/GenBank/DDBJ databases">
        <authorList>
            <person name="Wallbank WR R."/>
            <person name="Pardo Diaz C."/>
            <person name="Kozak K."/>
            <person name="Martin S."/>
            <person name="Jiggins C."/>
            <person name="Moest M."/>
            <person name="Warren A I."/>
            <person name="Generalovic N T."/>
            <person name="Byers J.R.P. K."/>
            <person name="Montejo-Kovacevich G."/>
            <person name="Yen C E."/>
        </authorList>
    </citation>
    <scope>NUCLEOTIDE SEQUENCE [LARGE SCALE GENOMIC DNA]</scope>
</reference>
<dbReference type="InterPro" id="IPR032104">
    <property type="entry name" value="Spaetzle"/>
</dbReference>
<dbReference type="Gene3D" id="2.10.90.10">
    <property type="entry name" value="Cystine-knot cytokines"/>
    <property type="match status" value="1"/>
</dbReference>
<dbReference type="InterPro" id="IPR052444">
    <property type="entry name" value="Spz/Toll_ligand-like"/>
</dbReference>
<dbReference type="PANTHER" id="PTHR23199:SF16">
    <property type="entry name" value="PROTEIN SPAETZLE 5"/>
    <property type="match status" value="1"/>
</dbReference>
<dbReference type="OrthoDB" id="7933576at2759"/>
<accession>A0A7R8UKE6</accession>
<feature type="domain" description="Spaetzle" evidence="7">
    <location>
        <begin position="215"/>
        <end position="305"/>
    </location>
</feature>
<gene>
    <name evidence="8" type="ORF">HERILL_LOCUS5222</name>
</gene>
<dbReference type="GO" id="GO:0021556">
    <property type="term" value="P:central nervous system formation"/>
    <property type="evidence" value="ECO:0007669"/>
    <property type="project" value="TreeGrafter"/>
</dbReference>
<dbReference type="GO" id="GO:0045087">
    <property type="term" value="P:innate immune response"/>
    <property type="evidence" value="ECO:0007669"/>
    <property type="project" value="TreeGrafter"/>
</dbReference>
<evidence type="ECO:0000256" key="5">
    <source>
        <dbReference type="SAM" id="MobiDB-lite"/>
    </source>
</evidence>
<dbReference type="EMBL" id="LR899010">
    <property type="protein sequence ID" value="CAD7082167.1"/>
    <property type="molecule type" value="Genomic_DNA"/>
</dbReference>
<keyword evidence="2 6" id="KW-0732">Signal</keyword>
<proteinExistence type="predicted"/>
<evidence type="ECO:0000256" key="4">
    <source>
        <dbReference type="ARBA" id="ARBA00023180"/>
    </source>
</evidence>
<dbReference type="GO" id="GO:0005121">
    <property type="term" value="F:Toll binding"/>
    <property type="evidence" value="ECO:0007669"/>
    <property type="project" value="TreeGrafter"/>
</dbReference>
<evidence type="ECO:0000256" key="1">
    <source>
        <dbReference type="ARBA" id="ARBA00011748"/>
    </source>
</evidence>
<dbReference type="Proteomes" id="UP000594454">
    <property type="component" value="Chromosome 2"/>
</dbReference>
<feature type="signal peptide" evidence="6">
    <location>
        <begin position="1"/>
        <end position="21"/>
    </location>
</feature>
<evidence type="ECO:0000256" key="2">
    <source>
        <dbReference type="ARBA" id="ARBA00022729"/>
    </source>
</evidence>
<dbReference type="Pfam" id="PF16077">
    <property type="entry name" value="Spaetzle"/>
    <property type="match status" value="1"/>
</dbReference>
<feature type="chain" id="PRO_5031295817" description="Spaetzle domain-containing protein" evidence="6">
    <location>
        <begin position="22"/>
        <end position="329"/>
    </location>
</feature>